<accession>A0A067S5Z6</accession>
<proteinExistence type="predicted"/>
<dbReference type="OrthoDB" id="3053907at2759"/>
<dbReference type="HOGENOM" id="CLU_023049_0_0_1"/>
<feature type="compositionally biased region" description="Acidic residues" evidence="1">
    <location>
        <begin position="15"/>
        <end position="30"/>
    </location>
</feature>
<gene>
    <name evidence="2" type="ORF">GALMADRAFT_82029</name>
</gene>
<name>A0A067S5Z6_GALM3</name>
<reference evidence="3" key="1">
    <citation type="journal article" date="2014" name="Proc. Natl. Acad. Sci. U.S.A.">
        <title>Extensive sampling of basidiomycete genomes demonstrates inadequacy of the white-rot/brown-rot paradigm for wood decay fungi.</title>
        <authorList>
            <person name="Riley R."/>
            <person name="Salamov A.A."/>
            <person name="Brown D.W."/>
            <person name="Nagy L.G."/>
            <person name="Floudas D."/>
            <person name="Held B.W."/>
            <person name="Levasseur A."/>
            <person name="Lombard V."/>
            <person name="Morin E."/>
            <person name="Otillar R."/>
            <person name="Lindquist E.A."/>
            <person name="Sun H."/>
            <person name="LaButti K.M."/>
            <person name="Schmutz J."/>
            <person name="Jabbour D."/>
            <person name="Luo H."/>
            <person name="Baker S.E."/>
            <person name="Pisabarro A.G."/>
            <person name="Walton J.D."/>
            <person name="Blanchette R.A."/>
            <person name="Henrissat B."/>
            <person name="Martin F."/>
            <person name="Cullen D."/>
            <person name="Hibbett D.S."/>
            <person name="Grigoriev I.V."/>
        </authorList>
    </citation>
    <scope>NUCLEOTIDE SEQUENCE [LARGE SCALE GENOMIC DNA]</scope>
    <source>
        <strain evidence="3">CBS 339.88</strain>
    </source>
</reference>
<keyword evidence="3" id="KW-1185">Reference proteome</keyword>
<dbReference type="AlphaFoldDB" id="A0A067S5Z6"/>
<dbReference type="EMBL" id="KL142460">
    <property type="protein sequence ID" value="KDR65297.1"/>
    <property type="molecule type" value="Genomic_DNA"/>
</dbReference>
<sequence>MRTQRSCAPDADISTSEEADDDDSDYEEGLDSGSISSGPQSPPRKRQKQPRQSINPTQRTTSVNSLESSVTFETFNNMPILSNNQSTWNQILEANPSFWELKCLSWKTSLDEAYDLRKNTTLTPESNEEQYQNVVGVLREIRKVQRGIYSRAEWQEAVKSSQLPESVKLWSSPYMLLHCKASFAVSLIRRNRITESLSLILYSWIPKEETLTWMPLDKVPTFPLNGRRKLEGKELLQFFKEYPDIIPRQSYPSSVYFLLNLDNFIIAYKQWLAFALHEADQLKGRDWYKYNVNENELQDLYSGLIRVLEQQIRSGHLTSYRNPALETILGRTIAFRNIIKGLSDKILLKRPTLNSPCPNCQSLKDINKKCRRNIFVSTDNKLDLSLAGHGVSFADKKDQINAIPGNNLKSGQKPIILHPSDDRLQLEEVMYDEEVIQRCGFQLFKFYDQKNPSKLLDFWVYNPFPNDIFKVLLKHHEGLRELNLKSLKRGSQFEFFSQGTMVPRGSRIAMGGLPGDAYVMYPGMEGLDSEGINVLFNDAETSMILSEAARIFSFDHFTALDKSSKEGDRLGTSGATTYHCNNYTAPLHKDNDTVPGICSQYQLQARKDLKEYSFIYGDYRKYVVARTNSLWYCFLS</sequence>
<evidence type="ECO:0000256" key="1">
    <source>
        <dbReference type="SAM" id="MobiDB-lite"/>
    </source>
</evidence>
<feature type="region of interest" description="Disordered" evidence="1">
    <location>
        <begin position="1"/>
        <end position="66"/>
    </location>
</feature>
<evidence type="ECO:0000313" key="2">
    <source>
        <dbReference type="EMBL" id="KDR65297.1"/>
    </source>
</evidence>
<evidence type="ECO:0000313" key="3">
    <source>
        <dbReference type="Proteomes" id="UP000027222"/>
    </source>
</evidence>
<protein>
    <submittedName>
        <fullName evidence="2">Uncharacterized protein</fullName>
    </submittedName>
</protein>
<organism evidence="2 3">
    <name type="scientific">Galerina marginata (strain CBS 339.88)</name>
    <dbReference type="NCBI Taxonomy" id="685588"/>
    <lineage>
        <taxon>Eukaryota</taxon>
        <taxon>Fungi</taxon>
        <taxon>Dikarya</taxon>
        <taxon>Basidiomycota</taxon>
        <taxon>Agaricomycotina</taxon>
        <taxon>Agaricomycetes</taxon>
        <taxon>Agaricomycetidae</taxon>
        <taxon>Agaricales</taxon>
        <taxon>Agaricineae</taxon>
        <taxon>Strophariaceae</taxon>
        <taxon>Galerina</taxon>
    </lineage>
</organism>
<dbReference type="Proteomes" id="UP000027222">
    <property type="component" value="Unassembled WGS sequence"/>
</dbReference>
<feature type="compositionally biased region" description="Polar residues" evidence="1">
    <location>
        <begin position="54"/>
        <end position="66"/>
    </location>
</feature>